<dbReference type="Proteomes" id="UP000251075">
    <property type="component" value="Unassembled WGS sequence"/>
</dbReference>
<dbReference type="AlphaFoldDB" id="A0A364NT53"/>
<dbReference type="EMBL" id="PGTO01000028">
    <property type="protein sequence ID" value="RAU20269.1"/>
    <property type="molecule type" value="Genomic_DNA"/>
</dbReference>
<dbReference type="PANTHER" id="PTHR30469">
    <property type="entry name" value="MULTIDRUG RESISTANCE PROTEIN MDTA"/>
    <property type="match status" value="1"/>
</dbReference>
<accession>A0A364NT53</accession>
<proteinExistence type="inferred from homology"/>
<dbReference type="GO" id="GO:1990281">
    <property type="term" value="C:efflux pump complex"/>
    <property type="evidence" value="ECO:0007669"/>
    <property type="project" value="TreeGrafter"/>
</dbReference>
<dbReference type="InterPro" id="IPR006143">
    <property type="entry name" value="RND_pump_MFP"/>
</dbReference>
<name>A0A364NT53_9PROT</name>
<dbReference type="Gene3D" id="2.40.50.100">
    <property type="match status" value="1"/>
</dbReference>
<dbReference type="GO" id="GO:0015562">
    <property type="term" value="F:efflux transmembrane transporter activity"/>
    <property type="evidence" value="ECO:0007669"/>
    <property type="project" value="TreeGrafter"/>
</dbReference>
<reference evidence="3 4" key="1">
    <citation type="submission" date="2017-11" db="EMBL/GenBank/DDBJ databases">
        <title>Draft genome sequence of magnetotactic bacterium Magnetospirillum kuznetsovii LBB-42.</title>
        <authorList>
            <person name="Grouzdev D.S."/>
            <person name="Rysina M.S."/>
            <person name="Baslerov R.V."/>
            <person name="Koziaeva V."/>
        </authorList>
    </citation>
    <scope>NUCLEOTIDE SEQUENCE [LARGE SCALE GENOMIC DNA]</scope>
    <source>
        <strain evidence="3 4">LBB-42</strain>
    </source>
</reference>
<gene>
    <name evidence="3" type="ORF">CU669_19375</name>
</gene>
<dbReference type="OrthoDB" id="9778796at2"/>
<evidence type="ECO:0000256" key="1">
    <source>
        <dbReference type="ARBA" id="ARBA00009477"/>
    </source>
</evidence>
<keyword evidence="2" id="KW-0732">Signal</keyword>
<dbReference type="SUPFAM" id="SSF111369">
    <property type="entry name" value="HlyD-like secretion proteins"/>
    <property type="match status" value="1"/>
</dbReference>
<keyword evidence="4" id="KW-1185">Reference proteome</keyword>
<protein>
    <submittedName>
        <fullName evidence="3">Efflux RND transporter periplasmic adaptor subunit</fullName>
    </submittedName>
</protein>
<evidence type="ECO:0000313" key="3">
    <source>
        <dbReference type="EMBL" id="RAU20269.1"/>
    </source>
</evidence>
<comment type="similarity">
    <text evidence="1">Belongs to the membrane fusion protein (MFP) (TC 8.A.1) family.</text>
</comment>
<dbReference type="RefSeq" id="WP_112147245.1">
    <property type="nucleotide sequence ID" value="NZ_PGTO01000028.1"/>
</dbReference>
<feature type="signal peptide" evidence="2">
    <location>
        <begin position="1"/>
        <end position="20"/>
    </location>
</feature>
<evidence type="ECO:0000313" key="4">
    <source>
        <dbReference type="Proteomes" id="UP000251075"/>
    </source>
</evidence>
<comment type="caution">
    <text evidence="3">The sequence shown here is derived from an EMBL/GenBank/DDBJ whole genome shotgun (WGS) entry which is preliminary data.</text>
</comment>
<organism evidence="3 4">
    <name type="scientific">Paramagnetospirillum kuznetsovii</name>
    <dbReference type="NCBI Taxonomy" id="2053833"/>
    <lineage>
        <taxon>Bacteria</taxon>
        <taxon>Pseudomonadati</taxon>
        <taxon>Pseudomonadota</taxon>
        <taxon>Alphaproteobacteria</taxon>
        <taxon>Rhodospirillales</taxon>
        <taxon>Magnetospirillaceae</taxon>
        <taxon>Paramagnetospirillum</taxon>
    </lineage>
</organism>
<feature type="chain" id="PRO_5016669449" evidence="2">
    <location>
        <begin position="21"/>
        <end position="247"/>
    </location>
</feature>
<evidence type="ECO:0000256" key="2">
    <source>
        <dbReference type="SAM" id="SignalP"/>
    </source>
</evidence>
<dbReference type="NCBIfam" id="TIGR01730">
    <property type="entry name" value="RND_mfp"/>
    <property type="match status" value="1"/>
</dbReference>
<dbReference type="Gene3D" id="1.10.287.470">
    <property type="entry name" value="Helix hairpin bin"/>
    <property type="match status" value="1"/>
</dbReference>
<dbReference type="Gene3D" id="2.40.30.170">
    <property type="match status" value="1"/>
</dbReference>
<sequence length="247" mass="26433">MRRYAFAVVLAVLAASSASAQDMGRGGAGQDIRAQLSPRRFTTLSSELAAKVDRITVKDGERFKDGQALVSLDCHVQRAQLEEARATMVAAEKTYSVNRRLHEMNAGGALEAEVAAAEVAKNRAKINAGAAVVSKCNVAAPFPGRVVEIKVHDHQFVQAGQVMLEILDDSVLEVEFLAPSRWLSWLKPGLGFQIAIDETGRSYPAKVARLGAKVDPLSQSVKVVAEVTGTFPELLAGMSGRVLLTPP</sequence>